<name>A0A9P6GFZ8_9PLEO</name>
<keyword evidence="3" id="KW-1185">Reference proteome</keyword>
<dbReference type="OrthoDB" id="8062037at2759"/>
<organism evidence="2 3">
    <name type="scientific">Paraphaeosphaeria minitans</name>
    <dbReference type="NCBI Taxonomy" id="565426"/>
    <lineage>
        <taxon>Eukaryota</taxon>
        <taxon>Fungi</taxon>
        <taxon>Dikarya</taxon>
        <taxon>Ascomycota</taxon>
        <taxon>Pezizomycotina</taxon>
        <taxon>Dothideomycetes</taxon>
        <taxon>Pleosporomycetidae</taxon>
        <taxon>Pleosporales</taxon>
        <taxon>Massarineae</taxon>
        <taxon>Didymosphaeriaceae</taxon>
        <taxon>Paraphaeosphaeria</taxon>
    </lineage>
</organism>
<proteinExistence type="predicted"/>
<feature type="compositionally biased region" description="Basic and acidic residues" evidence="1">
    <location>
        <begin position="293"/>
        <end position="305"/>
    </location>
</feature>
<reference evidence="2" key="1">
    <citation type="journal article" date="2020" name="Mol. Plant Microbe Interact.">
        <title>Genome Sequence of the Biocontrol Agent Coniothyrium minitans strain Conio (IMI 134523).</title>
        <authorList>
            <person name="Patel D."/>
            <person name="Shittu T.A."/>
            <person name="Baroncelli R."/>
            <person name="Muthumeenakshi S."/>
            <person name="Osborne T.H."/>
            <person name="Janganan T.K."/>
            <person name="Sreenivasaprasad S."/>
        </authorList>
    </citation>
    <scope>NUCLEOTIDE SEQUENCE</scope>
    <source>
        <strain evidence="2">Conio</strain>
    </source>
</reference>
<evidence type="ECO:0000313" key="3">
    <source>
        <dbReference type="Proteomes" id="UP000756921"/>
    </source>
</evidence>
<accession>A0A9P6GFZ8</accession>
<dbReference type="EMBL" id="WJXW01000006">
    <property type="protein sequence ID" value="KAF9735062.1"/>
    <property type="molecule type" value="Genomic_DNA"/>
</dbReference>
<protein>
    <submittedName>
        <fullName evidence="2">Uncharacterized protein</fullName>
    </submittedName>
</protein>
<dbReference type="Proteomes" id="UP000756921">
    <property type="component" value="Unassembled WGS sequence"/>
</dbReference>
<evidence type="ECO:0000256" key="1">
    <source>
        <dbReference type="SAM" id="MobiDB-lite"/>
    </source>
</evidence>
<dbReference type="AlphaFoldDB" id="A0A9P6GFZ8"/>
<gene>
    <name evidence="2" type="ORF">PMIN01_06467</name>
</gene>
<comment type="caution">
    <text evidence="2">The sequence shown here is derived from an EMBL/GenBank/DDBJ whole genome shotgun (WGS) entry which is preliminary data.</text>
</comment>
<evidence type="ECO:0000313" key="2">
    <source>
        <dbReference type="EMBL" id="KAF9735062.1"/>
    </source>
</evidence>
<feature type="region of interest" description="Disordered" evidence="1">
    <location>
        <begin position="293"/>
        <end position="322"/>
    </location>
</feature>
<sequence length="529" mass="59237">MSTMPPHKKAYSAPQADEKTFATQQEFLDSLVPVPVESVDDNSLKCAHCWKPYGESNPGEDDAEAPVRFRCNHVFGEQCMRSLFAVRAPVRVDLKPLSFAPGSKGADLGSRLSAYVAFHGVEKSALLTGGNREKDFARLIQEVMPTVQTMTRPTVLGPGFDLLGKEWMVLVFQMFNHYESLLEKIELMENAIIMNHESSKHQMYPFLPGNTMIAPPVSMPSLFSTEFPSVPGETLSQATPEANHIPVLHLTWAQEQQKTKEKQETVSPTSASWKEVLSSKSKLDILVQKHKELQEQEEQLPEKTESATTDEEVAHSYGSPVTPPTVTQMASCLLADPHAAARAQHTAEMQERTKMFAKHLSKSFAQVYEAYERHQYEQAVSAGFQPPVKKLKLAGPKKTSSASPKIELDDIYYHRLLHSVFVLTAIAHRDSLNEKGFEVNRPYSYEFHGTDETDEEDIEDDGFVDAERAPAVVAGKTVLVKRKTCRGCCVGPTSYVQSLTTPEYVFWPDSKKIPDNCPKCRRILFQKDD</sequence>